<evidence type="ECO:0000256" key="3">
    <source>
        <dbReference type="ARBA" id="ARBA00022750"/>
    </source>
</evidence>
<keyword evidence="4" id="KW-0378">Hydrolase</keyword>
<dbReference type="InterPro" id="IPR032861">
    <property type="entry name" value="TAXi_N"/>
</dbReference>
<keyword evidence="2" id="KW-0645">Protease</keyword>
<evidence type="ECO:0000256" key="7">
    <source>
        <dbReference type="SAM" id="SignalP"/>
    </source>
</evidence>
<dbReference type="EMBL" id="RWGY01000007">
    <property type="protein sequence ID" value="TVU40242.1"/>
    <property type="molecule type" value="Genomic_DNA"/>
</dbReference>
<dbReference type="Pfam" id="PF14543">
    <property type="entry name" value="TAXi_N"/>
    <property type="match status" value="1"/>
</dbReference>
<dbReference type="PROSITE" id="PS51767">
    <property type="entry name" value="PEPTIDASE_A1"/>
    <property type="match status" value="1"/>
</dbReference>
<dbReference type="OrthoDB" id="632849at2759"/>
<comment type="caution">
    <text evidence="9">The sequence shown here is derived from an EMBL/GenBank/DDBJ whole genome shotgun (WGS) entry which is preliminary data.</text>
</comment>
<dbReference type="AlphaFoldDB" id="A0A5J9VUY9"/>
<dbReference type="GO" id="GO:0006508">
    <property type="term" value="P:proteolysis"/>
    <property type="evidence" value="ECO:0007669"/>
    <property type="project" value="UniProtKB-KW"/>
</dbReference>
<feature type="active site" evidence="6">
    <location>
        <position position="344"/>
    </location>
</feature>
<evidence type="ECO:0000313" key="9">
    <source>
        <dbReference type="EMBL" id="TVU40242.1"/>
    </source>
</evidence>
<reference evidence="9 10" key="1">
    <citation type="journal article" date="2019" name="Sci. Rep.">
        <title>A high-quality genome of Eragrostis curvula grass provides insights into Poaceae evolution and supports new strategies to enhance forage quality.</title>
        <authorList>
            <person name="Carballo J."/>
            <person name="Santos B.A.C.M."/>
            <person name="Zappacosta D."/>
            <person name="Garbus I."/>
            <person name="Selva J.P."/>
            <person name="Gallo C.A."/>
            <person name="Diaz A."/>
            <person name="Albertini E."/>
            <person name="Caccamo M."/>
            <person name="Echenique V."/>
        </authorList>
    </citation>
    <scope>NUCLEOTIDE SEQUENCE [LARGE SCALE GENOMIC DNA]</scope>
    <source>
        <strain evidence="10">cv. Victoria</strain>
        <tissue evidence="9">Leaf</tissue>
    </source>
</reference>
<dbReference type="InterPro" id="IPR032799">
    <property type="entry name" value="TAXi_C"/>
</dbReference>
<evidence type="ECO:0000259" key="8">
    <source>
        <dbReference type="PROSITE" id="PS51767"/>
    </source>
</evidence>
<dbReference type="PANTHER" id="PTHR13683">
    <property type="entry name" value="ASPARTYL PROTEASES"/>
    <property type="match status" value="1"/>
</dbReference>
<feature type="domain" description="Peptidase A1" evidence="8">
    <location>
        <begin position="98"/>
        <end position="471"/>
    </location>
</feature>
<keyword evidence="10" id="KW-1185">Reference proteome</keyword>
<name>A0A5J9VUY9_9POAL</name>
<evidence type="ECO:0000256" key="1">
    <source>
        <dbReference type="ARBA" id="ARBA00007447"/>
    </source>
</evidence>
<organism evidence="9 10">
    <name type="scientific">Eragrostis curvula</name>
    <name type="common">weeping love grass</name>
    <dbReference type="NCBI Taxonomy" id="38414"/>
    <lineage>
        <taxon>Eukaryota</taxon>
        <taxon>Viridiplantae</taxon>
        <taxon>Streptophyta</taxon>
        <taxon>Embryophyta</taxon>
        <taxon>Tracheophyta</taxon>
        <taxon>Spermatophyta</taxon>
        <taxon>Magnoliopsida</taxon>
        <taxon>Liliopsida</taxon>
        <taxon>Poales</taxon>
        <taxon>Poaceae</taxon>
        <taxon>PACMAD clade</taxon>
        <taxon>Chloridoideae</taxon>
        <taxon>Eragrostideae</taxon>
        <taxon>Eragrostidinae</taxon>
        <taxon>Eragrostis</taxon>
    </lineage>
</organism>
<feature type="signal peptide" evidence="7">
    <location>
        <begin position="1"/>
        <end position="16"/>
    </location>
</feature>
<keyword evidence="3" id="KW-0064">Aspartyl protease</keyword>
<dbReference type="Gene3D" id="2.40.70.10">
    <property type="entry name" value="Acid Proteases"/>
    <property type="match status" value="2"/>
</dbReference>
<dbReference type="GO" id="GO:0004190">
    <property type="term" value="F:aspartic-type endopeptidase activity"/>
    <property type="evidence" value="ECO:0007669"/>
    <property type="project" value="UniProtKB-KW"/>
</dbReference>
<feature type="chain" id="PRO_5023824791" description="Peptidase A1 domain-containing protein" evidence="7">
    <location>
        <begin position="17"/>
        <end position="475"/>
    </location>
</feature>
<evidence type="ECO:0000256" key="2">
    <source>
        <dbReference type="ARBA" id="ARBA00022670"/>
    </source>
</evidence>
<protein>
    <recommendedName>
        <fullName evidence="8">Peptidase A1 domain-containing protein</fullName>
    </recommendedName>
</protein>
<sequence>MKQIFWMELFIVMAIALSYMTRLCGGTSACSPSTFGTIGSKNKDGALQFPVFHWKHPCLQPSDSSSPAQLLHPDAAALLPELQASPVVADDTIHKGKFLMVISLGTPAIYNLVTIDTGSTLSWVQCRPCQVTCKTFAAEAGPTFDPRNSTTYQRVACSSRDCAAAHELAGVPFGCEEETDTCLYSLRYGSGPLAQYSVGRLGKDRLGLTLARELDDDALDYFIFGCSEDVRFGGREAGIIGFGNDRLSFVNQVMTARQATTSSNSYNAFSYCFPGDHNARGFLSIGPYARDDGLAFTNLVFGYGQDRSRRPFVYSLQQLDMAVDGRRLDVDDPQVYTAQMMIVDSGTQATFLLAPVFDALDKVVTAAMSDKGYARVELPNDEEHKVCFVVTTDTVVDWSDLPTVEMKFTGTTLKLPPQNAFNERFVDADCLLCMPFQPRDAGVSGVQILGNRVTRSFRVVFDLQVRMLGFQPDAC</sequence>
<evidence type="ECO:0000256" key="5">
    <source>
        <dbReference type="ARBA" id="ARBA00023180"/>
    </source>
</evidence>
<evidence type="ECO:0000256" key="6">
    <source>
        <dbReference type="PIRSR" id="PIRSR601461-1"/>
    </source>
</evidence>
<dbReference type="PANTHER" id="PTHR13683:SF835">
    <property type="entry name" value="PEPTIDASE A1 DOMAIN-CONTAINING PROTEIN"/>
    <property type="match status" value="1"/>
</dbReference>
<dbReference type="InterPro" id="IPR034161">
    <property type="entry name" value="Pepsin-like_plant"/>
</dbReference>
<gene>
    <name evidence="9" type="ORF">EJB05_13695</name>
</gene>
<dbReference type="InterPro" id="IPR021109">
    <property type="entry name" value="Peptidase_aspartic_dom_sf"/>
</dbReference>
<dbReference type="InterPro" id="IPR033121">
    <property type="entry name" value="PEPTIDASE_A1"/>
</dbReference>
<dbReference type="SUPFAM" id="SSF50630">
    <property type="entry name" value="Acid proteases"/>
    <property type="match status" value="1"/>
</dbReference>
<comment type="similarity">
    <text evidence="1">Belongs to the peptidase A1 family.</text>
</comment>
<dbReference type="Pfam" id="PF14541">
    <property type="entry name" value="TAXi_C"/>
    <property type="match status" value="1"/>
</dbReference>
<dbReference type="FunFam" id="2.40.70.10:FF:000077">
    <property type="entry name" value="Aspartic proteinase nepenthesin-2"/>
    <property type="match status" value="1"/>
</dbReference>
<evidence type="ECO:0000313" key="10">
    <source>
        <dbReference type="Proteomes" id="UP000324897"/>
    </source>
</evidence>
<dbReference type="Gramene" id="TVU40242">
    <property type="protein sequence ID" value="TVU40242"/>
    <property type="gene ID" value="EJB05_13695"/>
</dbReference>
<proteinExistence type="inferred from homology"/>
<keyword evidence="5" id="KW-0325">Glycoprotein</keyword>
<dbReference type="PRINTS" id="PR00792">
    <property type="entry name" value="PEPSIN"/>
</dbReference>
<evidence type="ECO:0000256" key="4">
    <source>
        <dbReference type="ARBA" id="ARBA00022801"/>
    </source>
</evidence>
<keyword evidence="7" id="KW-0732">Signal</keyword>
<dbReference type="Proteomes" id="UP000324897">
    <property type="component" value="Chromosome 4"/>
</dbReference>
<feature type="active site" evidence="6">
    <location>
        <position position="116"/>
    </location>
</feature>
<dbReference type="InterPro" id="IPR001461">
    <property type="entry name" value="Aspartic_peptidase_A1"/>
</dbReference>
<accession>A0A5J9VUY9</accession>
<dbReference type="CDD" id="cd05476">
    <property type="entry name" value="pepsin_A_like_plant"/>
    <property type="match status" value="1"/>
</dbReference>